<dbReference type="Pfam" id="PF00171">
    <property type="entry name" value="Aldedh"/>
    <property type="match status" value="1"/>
</dbReference>
<dbReference type="FunFam" id="3.40.605.10:FF:000026">
    <property type="entry name" value="Aldehyde dehydrogenase, putative"/>
    <property type="match status" value="1"/>
</dbReference>
<dbReference type="GO" id="GO:0009450">
    <property type="term" value="P:gamma-aminobutyric acid catabolic process"/>
    <property type="evidence" value="ECO:0007669"/>
    <property type="project" value="InterPro"/>
</dbReference>
<dbReference type="InterPro" id="IPR016160">
    <property type="entry name" value="Ald_DH_CS_CYS"/>
</dbReference>
<evidence type="ECO:0000313" key="4">
    <source>
        <dbReference type="EMBL" id="KSU50879.1"/>
    </source>
</evidence>
<dbReference type="Gene3D" id="3.40.309.10">
    <property type="entry name" value="Aldehyde Dehydrogenase, Chain A, domain 2"/>
    <property type="match status" value="1"/>
</dbReference>
<dbReference type="OrthoDB" id="9762913at2"/>
<dbReference type="FunFam" id="3.40.309.10:FF:000004">
    <property type="entry name" value="Succinate-semialdehyde dehydrogenase I"/>
    <property type="match status" value="1"/>
</dbReference>
<protein>
    <submittedName>
        <fullName evidence="4">NAD-dependent succinate-semialdehyde dehydrogenase</fullName>
        <ecNumber evidence="4">1.2.1.16</ecNumber>
    </submittedName>
</protein>
<dbReference type="SUPFAM" id="SSF53720">
    <property type="entry name" value="ALDH-like"/>
    <property type="match status" value="1"/>
</dbReference>
<dbReference type="NCBIfam" id="TIGR01780">
    <property type="entry name" value="SSADH"/>
    <property type="match status" value="1"/>
</dbReference>
<dbReference type="EC" id="1.2.1.16" evidence="4"/>
<dbReference type="AlphaFoldDB" id="A0A0V8GL89"/>
<accession>A0A0V8GL89</accession>
<dbReference type="FunFam" id="3.40.605.10:FF:000005">
    <property type="entry name" value="Succinate-semialdehyde dehydrogenase I"/>
    <property type="match status" value="1"/>
</dbReference>
<dbReference type="InterPro" id="IPR015590">
    <property type="entry name" value="Aldehyde_DH_dom"/>
</dbReference>
<dbReference type="Proteomes" id="UP000053797">
    <property type="component" value="Unassembled WGS sequence"/>
</dbReference>
<dbReference type="InterPro" id="IPR050740">
    <property type="entry name" value="Aldehyde_DH_Superfamily"/>
</dbReference>
<dbReference type="InterPro" id="IPR016162">
    <property type="entry name" value="Ald_DH_N"/>
</dbReference>
<sequence length="471" mass="50727">MIEKNLINGEWYDTTETIPVYDPATKALLGHVPASSAEDAQRSVDAASEAFVKWSNETADTRANLVDAWYRLINENREELARIMTTEQGKPYVEALGEVDYGNQYVRWYAEEARRIYGETIPASVPGKRLFVEKEPVGVVAAITPWNFPAAMITRKLAPALAAGCTIVLKPSEETPFTALRLVELAEEAGIPKGVINVLTGDAATISGVWQADSRVRKITFTGSTAVGKLIMRQAADTMKKLSLELGGHAPFIVTENADLDKAVEGAMRSKFRNGGQACVATNRFYVQASVLDAFTEKFTAAVKQLQVGNGMDADSTVGPLINAKAVAKVKAHIDDAVAKGATILTGGTIDESVGYFVTPTVLANVTEDMLCMQEETFGPLAPISVFETLDEVIERANNTPYGLAAYAFSERIDEALMLGKRLEYGIVGLNDGAPSAAQAPFGGYKESGLGREGGVYGIEDYLEVKYLSLG</sequence>
<evidence type="ECO:0000313" key="5">
    <source>
        <dbReference type="Proteomes" id="UP000053797"/>
    </source>
</evidence>
<comment type="caution">
    <text evidence="4">The sequence shown here is derived from an EMBL/GenBank/DDBJ whole genome shotgun (WGS) entry which is preliminary data.</text>
</comment>
<dbReference type="InterPro" id="IPR016163">
    <property type="entry name" value="Ald_DH_C"/>
</dbReference>
<organism evidence="4 5">
    <name type="scientific">Exiguobacterium indicum</name>
    <dbReference type="NCBI Taxonomy" id="296995"/>
    <lineage>
        <taxon>Bacteria</taxon>
        <taxon>Bacillati</taxon>
        <taxon>Bacillota</taxon>
        <taxon>Bacilli</taxon>
        <taxon>Bacillales</taxon>
        <taxon>Bacillales Family XII. Incertae Sedis</taxon>
        <taxon>Exiguobacterium</taxon>
    </lineage>
</organism>
<dbReference type="PANTHER" id="PTHR43353:SF5">
    <property type="entry name" value="SUCCINATE-SEMIALDEHYDE DEHYDROGENASE, MITOCHONDRIAL"/>
    <property type="match status" value="1"/>
</dbReference>
<gene>
    <name evidence="4" type="primary">gabD</name>
    <name evidence="4" type="ORF">AS033_05725</name>
</gene>
<reference evidence="4 5" key="1">
    <citation type="journal article" date="2015" name="Int. J. Syst. Evol. Microbiol.">
        <title>Exiguobacterium enclense sp. nov., isolated from sediment.</title>
        <authorList>
            <person name="Dastager S.G."/>
            <person name="Mawlankar R."/>
            <person name="Sonalkar V.V."/>
            <person name="Thorat M.N."/>
            <person name="Mual P."/>
            <person name="Verma A."/>
            <person name="Krishnamurthi S."/>
            <person name="Tang S.K."/>
            <person name="Li W.J."/>
        </authorList>
    </citation>
    <scope>NUCLEOTIDE SEQUENCE [LARGE SCALE GENOMIC DNA]</scope>
    <source>
        <strain evidence="4 5">NIO-1109</strain>
    </source>
</reference>
<dbReference type="RefSeq" id="WP_058264915.1">
    <property type="nucleotide sequence ID" value="NZ_FMYN01000001.1"/>
</dbReference>
<dbReference type="InterPro" id="IPR016161">
    <property type="entry name" value="Ald_DH/histidinol_DH"/>
</dbReference>
<evidence type="ECO:0000256" key="2">
    <source>
        <dbReference type="ARBA" id="ARBA00023002"/>
    </source>
</evidence>
<evidence type="ECO:0000259" key="3">
    <source>
        <dbReference type="Pfam" id="PF00171"/>
    </source>
</evidence>
<evidence type="ECO:0000256" key="1">
    <source>
        <dbReference type="ARBA" id="ARBA00009986"/>
    </source>
</evidence>
<name>A0A0V8GL89_9BACL</name>
<dbReference type="GO" id="GO:0004777">
    <property type="term" value="F:succinate-semialdehyde dehydrogenase (NAD+) activity"/>
    <property type="evidence" value="ECO:0007669"/>
    <property type="project" value="TreeGrafter"/>
</dbReference>
<dbReference type="CDD" id="cd07103">
    <property type="entry name" value="ALDH_F5_SSADH_GabD"/>
    <property type="match status" value="1"/>
</dbReference>
<dbReference type="Gene3D" id="3.40.605.10">
    <property type="entry name" value="Aldehyde Dehydrogenase, Chain A, domain 1"/>
    <property type="match status" value="1"/>
</dbReference>
<dbReference type="InterPro" id="IPR010102">
    <property type="entry name" value="Succ_semiAld_DH"/>
</dbReference>
<proteinExistence type="inferred from homology"/>
<feature type="domain" description="Aldehyde dehydrogenase" evidence="3">
    <location>
        <begin position="13"/>
        <end position="467"/>
    </location>
</feature>
<keyword evidence="2 4" id="KW-0560">Oxidoreductase</keyword>
<dbReference type="EMBL" id="LNQL01000001">
    <property type="protein sequence ID" value="KSU50879.1"/>
    <property type="molecule type" value="Genomic_DNA"/>
</dbReference>
<comment type="similarity">
    <text evidence="1">Belongs to the aldehyde dehydrogenase family.</text>
</comment>
<dbReference type="PROSITE" id="PS00070">
    <property type="entry name" value="ALDEHYDE_DEHYDR_CYS"/>
    <property type="match status" value="1"/>
</dbReference>
<dbReference type="PANTHER" id="PTHR43353">
    <property type="entry name" value="SUCCINATE-SEMIALDEHYDE DEHYDROGENASE, MITOCHONDRIAL"/>
    <property type="match status" value="1"/>
</dbReference>